<name>A0ABQ4CI30_9ACTN</name>
<evidence type="ECO:0000313" key="2">
    <source>
        <dbReference type="Proteomes" id="UP000604117"/>
    </source>
</evidence>
<accession>A0ABQ4CI30</accession>
<gene>
    <name evidence="1" type="ORF">Asi02nite_04780</name>
</gene>
<evidence type="ECO:0000313" key="1">
    <source>
        <dbReference type="EMBL" id="GIF70960.1"/>
    </source>
</evidence>
<evidence type="ECO:0008006" key="3">
    <source>
        <dbReference type="Google" id="ProtNLM"/>
    </source>
</evidence>
<comment type="caution">
    <text evidence="1">The sequence shown here is derived from an EMBL/GenBank/DDBJ whole genome shotgun (WGS) entry which is preliminary data.</text>
</comment>
<dbReference type="RefSeq" id="WP_239126417.1">
    <property type="nucleotide sequence ID" value="NZ_BONE01000002.1"/>
</dbReference>
<sequence length="97" mass="10271">MTDPAGLTHAALAEVLRAEGFPPDAYSLGAGRDVNECYVLAETTDAGWEFYYAERGLKSGLRVFATESEACTHFLDSCGGTSVDPEPSGLRALRLGA</sequence>
<proteinExistence type="predicted"/>
<keyword evidence="2" id="KW-1185">Reference proteome</keyword>
<reference evidence="1 2" key="1">
    <citation type="submission" date="2021-01" db="EMBL/GenBank/DDBJ databases">
        <title>Whole genome shotgun sequence of Asanoa siamensis NBRC 107932.</title>
        <authorList>
            <person name="Komaki H."/>
            <person name="Tamura T."/>
        </authorList>
    </citation>
    <scope>NUCLEOTIDE SEQUENCE [LARGE SCALE GENOMIC DNA]</scope>
    <source>
        <strain evidence="1 2">NBRC 107932</strain>
    </source>
</reference>
<dbReference type="Proteomes" id="UP000604117">
    <property type="component" value="Unassembled WGS sequence"/>
</dbReference>
<dbReference type="EMBL" id="BONE01000002">
    <property type="protein sequence ID" value="GIF70960.1"/>
    <property type="molecule type" value="Genomic_DNA"/>
</dbReference>
<protein>
    <recommendedName>
        <fullName evidence="3">Immunity protein 35 of polymorphic toxin system</fullName>
    </recommendedName>
</protein>
<organism evidence="1 2">
    <name type="scientific">Asanoa siamensis</name>
    <dbReference type="NCBI Taxonomy" id="926357"/>
    <lineage>
        <taxon>Bacteria</taxon>
        <taxon>Bacillati</taxon>
        <taxon>Actinomycetota</taxon>
        <taxon>Actinomycetes</taxon>
        <taxon>Micromonosporales</taxon>
        <taxon>Micromonosporaceae</taxon>
        <taxon>Asanoa</taxon>
    </lineage>
</organism>